<dbReference type="SUPFAM" id="SSF48371">
    <property type="entry name" value="ARM repeat"/>
    <property type="match status" value="1"/>
</dbReference>
<keyword evidence="2" id="KW-1185">Reference proteome</keyword>
<name>A0A0R3R3P2_9BILA</name>
<dbReference type="GO" id="GO:0005938">
    <property type="term" value="C:cell cortex"/>
    <property type="evidence" value="ECO:0007669"/>
    <property type="project" value="TreeGrafter"/>
</dbReference>
<evidence type="ECO:0000313" key="3">
    <source>
        <dbReference type="WBParaSite" id="BTMF_0001463201-mRNA-1"/>
    </source>
</evidence>
<reference evidence="3" key="1">
    <citation type="submission" date="2017-02" db="UniProtKB">
        <authorList>
            <consortium name="WormBaseParasite"/>
        </authorList>
    </citation>
    <scope>IDENTIFICATION</scope>
</reference>
<evidence type="ECO:0000313" key="1">
    <source>
        <dbReference type="EMBL" id="VDO43279.1"/>
    </source>
</evidence>
<dbReference type="GO" id="GO:0000902">
    <property type="term" value="P:cell morphogenesis"/>
    <property type="evidence" value="ECO:0007669"/>
    <property type="project" value="InterPro"/>
</dbReference>
<dbReference type="GO" id="GO:0031175">
    <property type="term" value="P:neuron projection development"/>
    <property type="evidence" value="ECO:0007669"/>
    <property type="project" value="TreeGrafter"/>
</dbReference>
<organism evidence="3">
    <name type="scientific">Brugia timori</name>
    <dbReference type="NCBI Taxonomy" id="42155"/>
    <lineage>
        <taxon>Eukaryota</taxon>
        <taxon>Metazoa</taxon>
        <taxon>Ecdysozoa</taxon>
        <taxon>Nematoda</taxon>
        <taxon>Chromadorea</taxon>
        <taxon>Rhabditida</taxon>
        <taxon>Spirurina</taxon>
        <taxon>Spiruromorpha</taxon>
        <taxon>Filarioidea</taxon>
        <taxon>Onchocercidae</taxon>
        <taxon>Brugia</taxon>
    </lineage>
</organism>
<dbReference type="STRING" id="42155.A0A0R3R3P2"/>
<protein>
    <submittedName>
        <fullName evidence="3">DUF3730 domain-containing protein</fullName>
    </submittedName>
</protein>
<dbReference type="EMBL" id="UZAG01019328">
    <property type="protein sequence ID" value="VDO43279.1"/>
    <property type="molecule type" value="Genomic_DNA"/>
</dbReference>
<sequence length="463" mass="52847">MRQNLESDQDRDMLLLTNLRLHFAKTMAMIINSITPEKRRNLLGNNLKQNLFFLFTSWCSRSIASDKRHDGNVGTYVEQRAVEAMCALLCCGPIFEPIKSIGEDGYLYGWLEALLDSSNPVLEKLFESTLSIMLDLNDETSQLLEWTINVCYSKPAYVAAKSFRSLVMLFSRREYPCEFDSLFVLCQMLAGDSDARVSELAVQLLHLLRRQFLDDSLTIPNLTNLHNFSSNQVEVCRLLAKTYPKITMSVFSEVCSRVENAKCNRKTAILSLLSAWLENVQLVDPQEESATDESNGVKPGWGSIEATQLILNNLLYLTATLSDKHVKEISLLWNTLAISHPANLSIIINYLFVMASLSPDILLPYTKRVCCLLMDSNAHNLLKILMNDMDCINEQFKANLERCEMPPFYRFQNTLETAHEKHAVVKMKETTSCTAEVDSTSPLKVFISYFCILKYIYEFIFEF</sequence>
<dbReference type="WBParaSite" id="BTMF_0001463201-mRNA-1">
    <property type="protein sequence ID" value="BTMF_0001463201-mRNA-1"/>
    <property type="gene ID" value="BTMF_0001463201"/>
</dbReference>
<dbReference type="PANTHER" id="PTHR12295:SF30">
    <property type="entry name" value="PROTEIN FURRY"/>
    <property type="match status" value="1"/>
</dbReference>
<dbReference type="InterPro" id="IPR016024">
    <property type="entry name" value="ARM-type_fold"/>
</dbReference>
<proteinExistence type="predicted"/>
<accession>A0A0R3R3P2</accession>
<dbReference type="AlphaFoldDB" id="A0A0R3R3P2"/>
<dbReference type="GO" id="GO:0030427">
    <property type="term" value="C:site of polarized growth"/>
    <property type="evidence" value="ECO:0007669"/>
    <property type="project" value="TreeGrafter"/>
</dbReference>
<evidence type="ECO:0000313" key="2">
    <source>
        <dbReference type="Proteomes" id="UP000280834"/>
    </source>
</evidence>
<dbReference type="PANTHER" id="PTHR12295">
    <property type="entry name" value="FURRY-RELATED"/>
    <property type="match status" value="1"/>
</dbReference>
<dbReference type="Proteomes" id="UP000280834">
    <property type="component" value="Unassembled WGS sequence"/>
</dbReference>
<gene>
    <name evidence="1" type="ORF">BTMF_LOCUS12628</name>
</gene>
<reference evidence="1 2" key="2">
    <citation type="submission" date="2018-11" db="EMBL/GenBank/DDBJ databases">
        <authorList>
            <consortium name="Pathogen Informatics"/>
        </authorList>
    </citation>
    <scope>NUCLEOTIDE SEQUENCE [LARGE SCALE GENOMIC DNA]</scope>
</reference>
<dbReference type="InterPro" id="IPR039867">
    <property type="entry name" value="Furry/Tao3/Mor2"/>
</dbReference>